<evidence type="ECO:0008006" key="10">
    <source>
        <dbReference type="Google" id="ProtNLM"/>
    </source>
</evidence>
<comment type="similarity">
    <text evidence="2">Belongs to the ORC3 family.</text>
</comment>
<dbReference type="EMBL" id="JAXOVC010000007">
    <property type="protein sequence ID" value="KAK4499501.1"/>
    <property type="molecule type" value="Genomic_DNA"/>
</dbReference>
<keyword evidence="5" id="KW-0539">Nucleus</keyword>
<reference evidence="8 9" key="1">
    <citation type="journal article" date="2023" name="G3 (Bethesda)">
        <title>A chromosome-level genome assembly of Zasmidium syzygii isolated from banana leaves.</title>
        <authorList>
            <person name="van Westerhoven A.C."/>
            <person name="Mehrabi R."/>
            <person name="Talebi R."/>
            <person name="Steentjes M.B.F."/>
            <person name="Corcolon B."/>
            <person name="Chong P.A."/>
            <person name="Kema G.H.J."/>
            <person name="Seidl M.F."/>
        </authorList>
    </citation>
    <scope>NUCLEOTIDE SEQUENCE [LARGE SCALE GENOMIC DNA]</scope>
    <source>
        <strain evidence="8 9">P124</strain>
    </source>
</reference>
<proteinExistence type="inferred from homology"/>
<comment type="subcellular location">
    <subcellularLocation>
        <location evidence="1">Nucleus</location>
    </subcellularLocation>
</comment>
<feature type="domain" description="Origin recognition complex subunit 3 winged helix C-terminal" evidence="7">
    <location>
        <begin position="556"/>
        <end position="625"/>
    </location>
</feature>
<dbReference type="Pfam" id="PF18137">
    <property type="entry name" value="WHD_ORC"/>
    <property type="match status" value="1"/>
</dbReference>
<evidence type="ECO:0000256" key="5">
    <source>
        <dbReference type="ARBA" id="ARBA00023242"/>
    </source>
</evidence>
<dbReference type="CDD" id="cd20704">
    <property type="entry name" value="Orc3"/>
    <property type="match status" value="1"/>
</dbReference>
<dbReference type="PANTHER" id="PTHR12748:SF0">
    <property type="entry name" value="ORIGIN RECOGNITION COMPLEX SUBUNIT 3"/>
    <property type="match status" value="1"/>
</dbReference>
<evidence type="ECO:0000259" key="7">
    <source>
        <dbReference type="Pfam" id="PF18137"/>
    </source>
</evidence>
<dbReference type="InterPro" id="IPR040855">
    <property type="entry name" value="ORC_WH_C"/>
</dbReference>
<accession>A0ABR0EDC4</accession>
<protein>
    <recommendedName>
        <fullName evidence="10">Origin recognition complex subunit 3</fullName>
    </recommendedName>
</protein>
<evidence type="ECO:0000256" key="3">
    <source>
        <dbReference type="ARBA" id="ARBA00022705"/>
    </source>
</evidence>
<keyword evidence="4" id="KW-0238">DNA-binding</keyword>
<evidence type="ECO:0000313" key="9">
    <source>
        <dbReference type="Proteomes" id="UP001305779"/>
    </source>
</evidence>
<dbReference type="InterPro" id="IPR020795">
    <property type="entry name" value="ORC3"/>
</dbReference>
<evidence type="ECO:0000256" key="1">
    <source>
        <dbReference type="ARBA" id="ARBA00004123"/>
    </source>
</evidence>
<dbReference type="Proteomes" id="UP001305779">
    <property type="component" value="Unassembled WGS sequence"/>
</dbReference>
<evidence type="ECO:0000256" key="4">
    <source>
        <dbReference type="ARBA" id="ARBA00023125"/>
    </source>
</evidence>
<evidence type="ECO:0000313" key="8">
    <source>
        <dbReference type="EMBL" id="KAK4499501.1"/>
    </source>
</evidence>
<gene>
    <name evidence="8" type="ORF">PRZ48_010016</name>
</gene>
<evidence type="ECO:0000256" key="2">
    <source>
        <dbReference type="ARBA" id="ARBA00010977"/>
    </source>
</evidence>
<dbReference type="Pfam" id="PF07034">
    <property type="entry name" value="ORC3_N"/>
    <property type="match status" value="1"/>
</dbReference>
<feature type="domain" description="Origin recognition complex subunit 3 N-terminal" evidence="6">
    <location>
        <begin position="5"/>
        <end position="307"/>
    </location>
</feature>
<keyword evidence="9" id="KW-1185">Reference proteome</keyword>
<evidence type="ECO:0000259" key="6">
    <source>
        <dbReference type="Pfam" id="PF07034"/>
    </source>
</evidence>
<dbReference type="InterPro" id="IPR045667">
    <property type="entry name" value="ORC3_N"/>
</dbReference>
<name>A0ABR0EDC4_ZASCE</name>
<dbReference type="PANTHER" id="PTHR12748">
    <property type="entry name" value="ORIGIN RECOGNITION COMPLEX SUBUNIT 3"/>
    <property type="match status" value="1"/>
</dbReference>
<sequence length="665" mass="74843">MEYEKCYVFKPEDSRPVKRRKVEPQGLQSSWNLRKEAYQEAWKAQQDRIDERLRTINATTINGILDFLEEAASNATEIRIPTGLILAGPNSALRTSIAAQISSHSDTTRRRSYIQISSSSGSNLKSLLKTIIQKATSRAVEDDEDELDDQPASRKGGPKLLNYDLELLHLHVQERRIEQVVIAIEDPEACDGELLSELIELFSYWQDRIPFVLFFNIATSVEFLQQRLSKTAIKHLDGRVFDAAVSSDEVEQVFDALTTSDTSLWIGSNLSTMILDRQSDYIQGIESLVQAARYAYMSHFYANAVSISLSPSLALKDVTAQYLEALRNLPSFRTFARQLLDNGDPGRLRDLLDRDDKAFEFAQNSVREGKEALAEILEATEVVRSLQITIPNTTASSKSRMYVQAMSGKLAGSPMLRTLLLTLRKAPSDTAINVANALLERKTPRDLIDELSPIVREIEALIKDQDDKAQPLRSEEDVKNSTLRTTVIAQKVELSKQKSALSKQDAAYTTIIRRLSDVLETYFAEKLVNPKDLTLHEIFLYDLKSPFREVFTPRPRHAVERALAAPHDYLDCDCCGPDHGDGDDATLASTQPSTAVLYQLYLESGNMINASDLWQAFQAVVGDSQDEQQVMAQFQRGLAEMRYLGFVKNTRKRVDHVAKVAWRGL</sequence>
<organism evidence="8 9">
    <name type="scientific">Zasmidium cellare</name>
    <name type="common">Wine cellar mold</name>
    <name type="synonym">Racodium cellare</name>
    <dbReference type="NCBI Taxonomy" id="395010"/>
    <lineage>
        <taxon>Eukaryota</taxon>
        <taxon>Fungi</taxon>
        <taxon>Dikarya</taxon>
        <taxon>Ascomycota</taxon>
        <taxon>Pezizomycotina</taxon>
        <taxon>Dothideomycetes</taxon>
        <taxon>Dothideomycetidae</taxon>
        <taxon>Mycosphaerellales</taxon>
        <taxon>Mycosphaerellaceae</taxon>
        <taxon>Zasmidium</taxon>
    </lineage>
</organism>
<comment type="caution">
    <text evidence="8">The sequence shown here is derived from an EMBL/GenBank/DDBJ whole genome shotgun (WGS) entry which is preliminary data.</text>
</comment>
<keyword evidence="3" id="KW-0235">DNA replication</keyword>